<keyword evidence="7" id="KW-0568">Pathogenesis-related protein</keyword>
<comment type="similarity">
    <text evidence="2">Belongs to the MLO family.</text>
</comment>
<dbReference type="GO" id="GO:0016020">
    <property type="term" value="C:membrane"/>
    <property type="evidence" value="ECO:0007669"/>
    <property type="project" value="UniProtKB-SubCell"/>
</dbReference>
<dbReference type="PANTHER" id="PTHR31942:SF49">
    <property type="entry name" value="MLO-LIKE PROTEIN 8"/>
    <property type="match status" value="1"/>
</dbReference>
<sequence length="319" mass="36213">MKQPSTTKILETSTNYLNVSFFLQFYPSVSKADYQVMRHGFITVHLPPGKKFDFRKYIKRSLQDDFKVIVGISLNSSLNSPVLWASAVLYLLVNVRGWDEMIWVSVMPLVIILAVGTKLQAIITTMAIDITERHVVIQGLPVVQLDDQHFWFGRPDLVLFLIHFTLFQNSFQIIHLLWITYEFGMEPCFRKNPITIATRLSLGVGIQVLCSYVTLPLYALVSQMGSRMKTMIFDQETSRVLKNLHQNVKKKMNQSPRHSNSSSASASPSKGGNHFCSTDDHELSFGSSIIADLDKPTTSQETQGDHLNIEDDEFHSIQL</sequence>
<evidence type="ECO:0000256" key="6">
    <source>
        <dbReference type="ARBA" id="ARBA00023136"/>
    </source>
</evidence>
<protein>
    <recommendedName>
        <fullName evidence="12">MLO-like protein</fullName>
    </recommendedName>
</protein>
<dbReference type="OMA" id="MGSRFKQ"/>
<keyword evidence="5 9" id="KW-1133">Transmembrane helix</keyword>
<evidence type="ECO:0000256" key="8">
    <source>
        <dbReference type="SAM" id="MobiDB-lite"/>
    </source>
</evidence>
<organism evidence="10 11">
    <name type="scientific">Zostera marina</name>
    <name type="common">Eelgrass</name>
    <dbReference type="NCBI Taxonomy" id="29655"/>
    <lineage>
        <taxon>Eukaryota</taxon>
        <taxon>Viridiplantae</taxon>
        <taxon>Streptophyta</taxon>
        <taxon>Embryophyta</taxon>
        <taxon>Tracheophyta</taxon>
        <taxon>Spermatophyta</taxon>
        <taxon>Magnoliopsida</taxon>
        <taxon>Liliopsida</taxon>
        <taxon>Zosteraceae</taxon>
        <taxon>Zostera</taxon>
    </lineage>
</organism>
<feature type="transmembrane region" description="Helical" evidence="9">
    <location>
        <begin position="102"/>
        <end position="123"/>
    </location>
</feature>
<evidence type="ECO:0008006" key="12">
    <source>
        <dbReference type="Google" id="ProtNLM"/>
    </source>
</evidence>
<dbReference type="OrthoDB" id="1388414at2759"/>
<evidence type="ECO:0000256" key="7">
    <source>
        <dbReference type="ARBA" id="ARBA00023265"/>
    </source>
</evidence>
<feature type="transmembrane region" description="Helical" evidence="9">
    <location>
        <begin position="68"/>
        <end position="90"/>
    </location>
</feature>
<comment type="caution">
    <text evidence="10">The sequence shown here is derived from an EMBL/GenBank/DDBJ whole genome shotgun (WGS) entry which is preliminary data.</text>
</comment>
<comment type="subcellular location">
    <subcellularLocation>
        <location evidence="1">Membrane</location>
        <topology evidence="1">Multi-pass membrane protein</topology>
    </subcellularLocation>
</comment>
<dbReference type="Proteomes" id="UP000036987">
    <property type="component" value="Unassembled WGS sequence"/>
</dbReference>
<evidence type="ECO:0000313" key="11">
    <source>
        <dbReference type="Proteomes" id="UP000036987"/>
    </source>
</evidence>
<accession>A0A0K9PMY7</accession>
<evidence type="ECO:0000256" key="2">
    <source>
        <dbReference type="ARBA" id="ARBA00006574"/>
    </source>
</evidence>
<dbReference type="STRING" id="29655.A0A0K9PMY7"/>
<proteinExistence type="inferred from homology"/>
<feature type="compositionally biased region" description="Low complexity" evidence="8">
    <location>
        <begin position="255"/>
        <end position="269"/>
    </location>
</feature>
<feature type="region of interest" description="Disordered" evidence="8">
    <location>
        <begin position="249"/>
        <end position="273"/>
    </location>
</feature>
<name>A0A0K9PMY7_ZOSMR</name>
<reference evidence="11" key="1">
    <citation type="journal article" date="2016" name="Nature">
        <title>The genome of the seagrass Zostera marina reveals angiosperm adaptation to the sea.</title>
        <authorList>
            <person name="Olsen J.L."/>
            <person name="Rouze P."/>
            <person name="Verhelst B."/>
            <person name="Lin Y.-C."/>
            <person name="Bayer T."/>
            <person name="Collen J."/>
            <person name="Dattolo E."/>
            <person name="De Paoli E."/>
            <person name="Dittami S."/>
            <person name="Maumus F."/>
            <person name="Michel G."/>
            <person name="Kersting A."/>
            <person name="Lauritano C."/>
            <person name="Lohaus R."/>
            <person name="Toepel M."/>
            <person name="Tonon T."/>
            <person name="Vanneste K."/>
            <person name="Amirebrahimi M."/>
            <person name="Brakel J."/>
            <person name="Bostroem C."/>
            <person name="Chovatia M."/>
            <person name="Grimwood J."/>
            <person name="Jenkins J.W."/>
            <person name="Jueterbock A."/>
            <person name="Mraz A."/>
            <person name="Stam W.T."/>
            <person name="Tice H."/>
            <person name="Bornberg-Bauer E."/>
            <person name="Green P.J."/>
            <person name="Pearson G.A."/>
            <person name="Procaccini G."/>
            <person name="Duarte C.M."/>
            <person name="Schmutz J."/>
            <person name="Reusch T.B.H."/>
            <person name="Van de Peer Y."/>
        </authorList>
    </citation>
    <scope>NUCLEOTIDE SEQUENCE [LARGE SCALE GENOMIC DNA]</scope>
    <source>
        <strain evidence="11">cv. Finnish</strain>
    </source>
</reference>
<keyword evidence="6 9" id="KW-0472">Membrane</keyword>
<dbReference type="AlphaFoldDB" id="A0A0K9PMY7"/>
<feature type="transmembrane region" description="Helical" evidence="9">
    <location>
        <begin position="157"/>
        <end position="180"/>
    </location>
</feature>
<evidence type="ECO:0000256" key="9">
    <source>
        <dbReference type="SAM" id="Phobius"/>
    </source>
</evidence>
<dbReference type="GO" id="GO:0006952">
    <property type="term" value="P:defense response"/>
    <property type="evidence" value="ECO:0007669"/>
    <property type="project" value="UniProtKB-KW"/>
</dbReference>
<feature type="transmembrane region" description="Helical" evidence="9">
    <location>
        <begin position="200"/>
        <end position="221"/>
    </location>
</feature>
<dbReference type="EMBL" id="LFYR01000757">
    <property type="protein sequence ID" value="KMZ69587.1"/>
    <property type="molecule type" value="Genomic_DNA"/>
</dbReference>
<dbReference type="InterPro" id="IPR004326">
    <property type="entry name" value="Mlo"/>
</dbReference>
<keyword evidence="3 9" id="KW-0812">Transmembrane</keyword>
<feature type="region of interest" description="Disordered" evidence="8">
    <location>
        <begin position="296"/>
        <end position="319"/>
    </location>
</feature>
<gene>
    <name evidence="10" type="ORF">ZOSMA_20G00650</name>
</gene>
<evidence type="ECO:0000256" key="5">
    <source>
        <dbReference type="ARBA" id="ARBA00022989"/>
    </source>
</evidence>
<evidence type="ECO:0000256" key="1">
    <source>
        <dbReference type="ARBA" id="ARBA00004141"/>
    </source>
</evidence>
<keyword evidence="4" id="KW-0611">Plant defense</keyword>
<evidence type="ECO:0000256" key="3">
    <source>
        <dbReference type="ARBA" id="ARBA00022692"/>
    </source>
</evidence>
<evidence type="ECO:0000313" key="10">
    <source>
        <dbReference type="EMBL" id="KMZ69587.1"/>
    </source>
</evidence>
<dbReference type="Pfam" id="PF03094">
    <property type="entry name" value="Mlo"/>
    <property type="match status" value="1"/>
</dbReference>
<dbReference type="PANTHER" id="PTHR31942">
    <property type="entry name" value="MLO-LIKE PROTEIN 1"/>
    <property type="match status" value="1"/>
</dbReference>
<evidence type="ECO:0000256" key="4">
    <source>
        <dbReference type="ARBA" id="ARBA00022821"/>
    </source>
</evidence>
<keyword evidence="11" id="KW-1185">Reference proteome</keyword>